<sequence>MNTQQEYATTLLRITLGAMYLAHGLLKLLVFTPDGTAGYFASLGVPAFMGPLTMAIEIAGGTALVLGVYARWVALALVPVLLGSIVLVHGANGWGFGNTGGGWEYPAFLIVASLVQGLLGNGRWVLWAENRKIDRSLKPAV</sequence>
<evidence type="ECO:0000256" key="5">
    <source>
        <dbReference type="ARBA" id="ARBA00022989"/>
    </source>
</evidence>
<evidence type="ECO:0000256" key="2">
    <source>
        <dbReference type="ARBA" id="ARBA00006679"/>
    </source>
</evidence>
<dbReference type="InterPro" id="IPR032808">
    <property type="entry name" value="DoxX"/>
</dbReference>
<keyword evidence="3" id="KW-1003">Cell membrane</keyword>
<feature type="transmembrane region" description="Helical" evidence="7">
    <location>
        <begin position="68"/>
        <end position="87"/>
    </location>
</feature>
<name>A0A430KPS1_9GAMM</name>
<dbReference type="EMBL" id="RQXW01000009">
    <property type="protein sequence ID" value="RTE65498.1"/>
    <property type="molecule type" value="Genomic_DNA"/>
</dbReference>
<gene>
    <name evidence="8" type="ORF">EH243_11170</name>
</gene>
<dbReference type="InterPro" id="IPR051907">
    <property type="entry name" value="DoxX-like_oxidoreductase"/>
</dbReference>
<evidence type="ECO:0000313" key="8">
    <source>
        <dbReference type="EMBL" id="RTE65498.1"/>
    </source>
</evidence>
<evidence type="ECO:0000256" key="1">
    <source>
        <dbReference type="ARBA" id="ARBA00004651"/>
    </source>
</evidence>
<comment type="caution">
    <text evidence="8">The sequence shown here is derived from an EMBL/GenBank/DDBJ whole genome shotgun (WGS) entry which is preliminary data.</text>
</comment>
<protein>
    <submittedName>
        <fullName evidence="8">DoxX family protein</fullName>
    </submittedName>
</protein>
<dbReference type="PANTHER" id="PTHR33452">
    <property type="entry name" value="OXIDOREDUCTASE CATD-RELATED"/>
    <property type="match status" value="1"/>
</dbReference>
<evidence type="ECO:0000313" key="9">
    <source>
        <dbReference type="Proteomes" id="UP000283087"/>
    </source>
</evidence>
<proteinExistence type="inferred from homology"/>
<reference evidence="8 9" key="1">
    <citation type="submission" date="2018-11" db="EMBL/GenBank/DDBJ databases">
        <title>The draft genome sequence of Amphritea opalescens ANRC-JH13T.</title>
        <authorList>
            <person name="Fang Z."/>
            <person name="Zhang Y."/>
            <person name="Han X."/>
        </authorList>
    </citation>
    <scope>NUCLEOTIDE SEQUENCE [LARGE SCALE GENOMIC DNA]</scope>
    <source>
        <strain evidence="8 9">ANRC-JH13</strain>
    </source>
</reference>
<evidence type="ECO:0000256" key="7">
    <source>
        <dbReference type="SAM" id="Phobius"/>
    </source>
</evidence>
<evidence type="ECO:0000256" key="6">
    <source>
        <dbReference type="ARBA" id="ARBA00023136"/>
    </source>
</evidence>
<dbReference type="RefSeq" id="WP_126158751.1">
    <property type="nucleotide sequence ID" value="NZ_RQXW01000009.1"/>
</dbReference>
<comment type="similarity">
    <text evidence="2">Belongs to the DoxX family.</text>
</comment>
<dbReference type="PANTHER" id="PTHR33452:SF1">
    <property type="entry name" value="INNER MEMBRANE PROTEIN YPHA-RELATED"/>
    <property type="match status" value="1"/>
</dbReference>
<dbReference type="GO" id="GO:0005886">
    <property type="term" value="C:plasma membrane"/>
    <property type="evidence" value="ECO:0007669"/>
    <property type="project" value="UniProtKB-SubCell"/>
</dbReference>
<feature type="transmembrane region" description="Helical" evidence="7">
    <location>
        <begin position="12"/>
        <end position="31"/>
    </location>
</feature>
<keyword evidence="4 7" id="KW-0812">Transmembrane</keyword>
<accession>A0A430KPS1</accession>
<organism evidence="8 9">
    <name type="scientific">Amphritea opalescens</name>
    <dbReference type="NCBI Taxonomy" id="2490544"/>
    <lineage>
        <taxon>Bacteria</taxon>
        <taxon>Pseudomonadati</taxon>
        <taxon>Pseudomonadota</taxon>
        <taxon>Gammaproteobacteria</taxon>
        <taxon>Oceanospirillales</taxon>
        <taxon>Oceanospirillaceae</taxon>
        <taxon>Amphritea</taxon>
    </lineage>
</organism>
<feature type="transmembrane region" description="Helical" evidence="7">
    <location>
        <begin position="107"/>
        <end position="126"/>
    </location>
</feature>
<evidence type="ECO:0000256" key="3">
    <source>
        <dbReference type="ARBA" id="ARBA00022475"/>
    </source>
</evidence>
<dbReference type="AlphaFoldDB" id="A0A430KPS1"/>
<comment type="subcellular location">
    <subcellularLocation>
        <location evidence="1">Cell membrane</location>
        <topology evidence="1">Multi-pass membrane protein</topology>
    </subcellularLocation>
</comment>
<keyword evidence="5 7" id="KW-1133">Transmembrane helix</keyword>
<keyword evidence="9" id="KW-1185">Reference proteome</keyword>
<dbReference type="OrthoDB" id="5382961at2"/>
<evidence type="ECO:0000256" key="4">
    <source>
        <dbReference type="ARBA" id="ARBA00022692"/>
    </source>
</evidence>
<dbReference type="Proteomes" id="UP000283087">
    <property type="component" value="Unassembled WGS sequence"/>
</dbReference>
<dbReference type="Pfam" id="PF07681">
    <property type="entry name" value="DoxX"/>
    <property type="match status" value="1"/>
</dbReference>
<keyword evidence="6 7" id="KW-0472">Membrane</keyword>